<protein>
    <recommendedName>
        <fullName evidence="1">Transposase IS701-like DDE domain-containing protein</fullName>
    </recommendedName>
</protein>
<dbReference type="HOGENOM" id="CLU_2773804_0_0_5"/>
<proteinExistence type="predicted"/>
<sequence>MLPWPALLWQKDRFRDRKSIQPMAARADGLNYGRLHHFIGAALWDRAPLEAILWRQADALVCRHRSGGP</sequence>
<dbReference type="EMBL" id="CP009571">
    <property type="protein sequence ID" value="AIT05137.1"/>
    <property type="molecule type" value="Genomic_DNA"/>
</dbReference>
<gene>
    <name evidence="2" type="ORF">MC45_00275</name>
</gene>
<accession>A0A097EC41</accession>
<evidence type="ECO:0000259" key="1">
    <source>
        <dbReference type="Pfam" id="PF13546"/>
    </source>
</evidence>
<dbReference type="eggNOG" id="COG5659">
    <property type="taxonomic scope" value="Bacteria"/>
</dbReference>
<evidence type="ECO:0000313" key="2">
    <source>
        <dbReference type="EMBL" id="AIT05137.1"/>
    </source>
</evidence>
<dbReference type="STRING" id="1549858.MC45_00275"/>
<dbReference type="Pfam" id="PF13546">
    <property type="entry name" value="DDE_5"/>
    <property type="match status" value="1"/>
</dbReference>
<dbReference type="AlphaFoldDB" id="A0A097EC41"/>
<keyword evidence="3" id="KW-1185">Reference proteome</keyword>
<dbReference type="KEGG" id="stax:MC45_00275"/>
<feature type="domain" description="Transposase IS701-like DDE" evidence="1">
    <location>
        <begin position="16"/>
        <end position="65"/>
    </location>
</feature>
<dbReference type="InterPro" id="IPR038721">
    <property type="entry name" value="IS701-like_DDE_dom"/>
</dbReference>
<organism evidence="2 3">
    <name type="scientific">Sphingomonas taxi</name>
    <dbReference type="NCBI Taxonomy" id="1549858"/>
    <lineage>
        <taxon>Bacteria</taxon>
        <taxon>Pseudomonadati</taxon>
        <taxon>Pseudomonadota</taxon>
        <taxon>Alphaproteobacteria</taxon>
        <taxon>Sphingomonadales</taxon>
        <taxon>Sphingomonadaceae</taxon>
        <taxon>Sphingomonas</taxon>
    </lineage>
</organism>
<reference evidence="2 3" key="1">
    <citation type="submission" date="2014-09" db="EMBL/GenBank/DDBJ databases">
        <title>Using Illumina technology Improving SMRT sequencing Genome Assembly by RASTools.</title>
        <authorList>
            <person name="Zhou Y."/>
            <person name="Ma T."/>
            <person name="Liu T."/>
        </authorList>
    </citation>
    <scope>NUCLEOTIDE SEQUENCE [LARGE SCALE GENOMIC DNA]</scope>
    <source>
        <strain evidence="2 3">ATCC 55669</strain>
    </source>
</reference>
<evidence type="ECO:0000313" key="3">
    <source>
        <dbReference type="Proteomes" id="UP000033200"/>
    </source>
</evidence>
<name>A0A097EC41_9SPHN</name>
<dbReference type="Proteomes" id="UP000033200">
    <property type="component" value="Chromosome"/>
</dbReference>